<evidence type="ECO:0000313" key="1">
    <source>
        <dbReference type="EMBL" id="CQR72198.1"/>
    </source>
</evidence>
<gene>
    <name evidence="1" type="ORF">SpAn4DRAFT_5087</name>
</gene>
<proteinExistence type="predicted"/>
<keyword evidence="2" id="KW-1185">Reference proteome</keyword>
<dbReference type="Proteomes" id="UP000049855">
    <property type="component" value="Unassembled WGS sequence"/>
</dbReference>
<name>A0A0U1KXP3_9FIRM</name>
<dbReference type="EMBL" id="CTRP01000009">
    <property type="protein sequence ID" value="CQR72198.1"/>
    <property type="molecule type" value="Genomic_DNA"/>
</dbReference>
<reference evidence="2" key="1">
    <citation type="submission" date="2015-03" db="EMBL/GenBank/DDBJ databases">
        <authorList>
            <person name="Nijsse Bart"/>
        </authorList>
    </citation>
    <scope>NUCLEOTIDE SEQUENCE [LARGE SCALE GENOMIC DNA]</scope>
</reference>
<accession>A0A0U1KXP3</accession>
<organism evidence="1 2">
    <name type="scientific">Sporomusa ovata</name>
    <dbReference type="NCBI Taxonomy" id="2378"/>
    <lineage>
        <taxon>Bacteria</taxon>
        <taxon>Bacillati</taxon>
        <taxon>Bacillota</taxon>
        <taxon>Negativicutes</taxon>
        <taxon>Selenomonadales</taxon>
        <taxon>Sporomusaceae</taxon>
        <taxon>Sporomusa</taxon>
    </lineage>
</organism>
<protein>
    <submittedName>
        <fullName evidence="1">Uncharacterized protein</fullName>
    </submittedName>
</protein>
<dbReference type="AlphaFoldDB" id="A0A0U1KXP3"/>
<evidence type="ECO:0000313" key="2">
    <source>
        <dbReference type="Proteomes" id="UP000049855"/>
    </source>
</evidence>
<sequence length="42" mass="4901">MMFPPSQEKLKKIISAPLCEMFYRRADLSLLLKINGLLSEFQ</sequence>